<evidence type="ECO:0000256" key="1">
    <source>
        <dbReference type="ARBA" id="ARBA00007164"/>
    </source>
</evidence>
<sequence length="321" mass="34818">MKCISKPCSFFAIVLMLSSVFVSGCSSIPYEAKYSIDKSTTSNRCEPFAADKCIADVEDISSQDMQVNDKASAGLFDINRRRTLYAKNVHERLKPASLTKVMTAYIALKYFGDQLDKVLVADSSVYANESGAQALGLKEGCSMTLNEALYALLIYSANDVANLIATNLAGSIEAFADMMNAEALKLGATQSNFKNPNGLNVEDHLVTAYDMYLIFSAAMKYDKFSEIISMNSYDVKWTDENGEGQSRTIDNTNGYLRGDVEAPSGVTVIGGKTGTTNAAGHCLILLAKDGNGNPYIAVILRDTDGDTLYSDMTNMLNEIVK</sequence>
<feature type="active site" evidence="7">
    <location>
        <position position="156"/>
    </location>
</feature>
<reference evidence="13" key="1">
    <citation type="submission" date="2016-10" db="EMBL/GenBank/DDBJ databases">
        <authorList>
            <person name="Varghese N."/>
            <person name="Submissions S."/>
        </authorList>
    </citation>
    <scope>NUCLEOTIDE SEQUENCE [LARGE SCALE GENOMIC DNA]</scope>
    <source>
        <strain evidence="13">XBD2006</strain>
    </source>
</reference>
<dbReference type="PANTHER" id="PTHR21581:SF6">
    <property type="entry name" value="TRAFFICKING PROTEIN PARTICLE COMPLEX SUBUNIT 12"/>
    <property type="match status" value="1"/>
</dbReference>
<dbReference type="InterPro" id="IPR001967">
    <property type="entry name" value="Peptidase_S11_N"/>
</dbReference>
<protein>
    <submittedName>
        <fullName evidence="12">D-alanyl-D-alanine carboxypeptidase</fullName>
    </submittedName>
</protein>
<feature type="binding site" evidence="8">
    <location>
        <position position="272"/>
    </location>
    <ligand>
        <name>substrate</name>
    </ligand>
</feature>
<dbReference type="PANTHER" id="PTHR21581">
    <property type="entry name" value="D-ALANYL-D-ALANINE CARBOXYPEPTIDASE"/>
    <property type="match status" value="1"/>
</dbReference>
<dbReference type="RefSeq" id="WP_242871796.1">
    <property type="nucleotide sequence ID" value="NZ_FMUR01000004.1"/>
</dbReference>
<dbReference type="PRINTS" id="PR00725">
    <property type="entry name" value="DADACBPTASE1"/>
</dbReference>
<keyword evidence="4" id="KW-0133">Cell shape</keyword>
<dbReference type="EMBL" id="FMUR01000004">
    <property type="protein sequence ID" value="SCX81909.1"/>
    <property type="molecule type" value="Genomic_DNA"/>
</dbReference>
<evidence type="ECO:0000259" key="11">
    <source>
        <dbReference type="Pfam" id="PF00768"/>
    </source>
</evidence>
<dbReference type="Pfam" id="PF00768">
    <property type="entry name" value="Peptidase_S11"/>
    <property type="match status" value="1"/>
</dbReference>
<proteinExistence type="inferred from homology"/>
<evidence type="ECO:0000256" key="7">
    <source>
        <dbReference type="PIRSR" id="PIRSR618044-1"/>
    </source>
</evidence>
<keyword evidence="13" id="KW-1185">Reference proteome</keyword>
<keyword evidence="2 10" id="KW-0732">Signal</keyword>
<name>A0A1G5AVI0_9FIRM</name>
<dbReference type="InterPro" id="IPR012338">
    <property type="entry name" value="Beta-lactam/transpept-like"/>
</dbReference>
<feature type="chain" id="PRO_5038633283" evidence="10">
    <location>
        <begin position="25"/>
        <end position="321"/>
    </location>
</feature>
<dbReference type="GO" id="GO:0009252">
    <property type="term" value="P:peptidoglycan biosynthetic process"/>
    <property type="evidence" value="ECO:0007669"/>
    <property type="project" value="UniProtKB-KW"/>
</dbReference>
<dbReference type="Gene3D" id="3.40.710.10">
    <property type="entry name" value="DD-peptidase/beta-lactamase superfamily"/>
    <property type="match status" value="1"/>
</dbReference>
<evidence type="ECO:0000256" key="3">
    <source>
        <dbReference type="ARBA" id="ARBA00022801"/>
    </source>
</evidence>
<dbReference type="SUPFAM" id="SSF56601">
    <property type="entry name" value="beta-lactamase/transpeptidase-like"/>
    <property type="match status" value="1"/>
</dbReference>
<evidence type="ECO:0000313" key="12">
    <source>
        <dbReference type="EMBL" id="SCX81909.1"/>
    </source>
</evidence>
<evidence type="ECO:0000256" key="6">
    <source>
        <dbReference type="ARBA" id="ARBA00023316"/>
    </source>
</evidence>
<dbReference type="AlphaFoldDB" id="A0A1G5AVI0"/>
<keyword evidence="3" id="KW-0378">Hydrolase</keyword>
<evidence type="ECO:0000256" key="10">
    <source>
        <dbReference type="SAM" id="SignalP"/>
    </source>
</evidence>
<dbReference type="GO" id="GO:0009002">
    <property type="term" value="F:serine-type D-Ala-D-Ala carboxypeptidase activity"/>
    <property type="evidence" value="ECO:0007669"/>
    <property type="project" value="InterPro"/>
</dbReference>
<keyword evidence="6" id="KW-0961">Cell wall biogenesis/degradation</keyword>
<evidence type="ECO:0000256" key="9">
    <source>
        <dbReference type="RuleBase" id="RU004016"/>
    </source>
</evidence>
<feature type="signal peptide" evidence="10">
    <location>
        <begin position="1"/>
        <end position="24"/>
    </location>
</feature>
<evidence type="ECO:0000256" key="5">
    <source>
        <dbReference type="ARBA" id="ARBA00022984"/>
    </source>
</evidence>
<keyword evidence="12" id="KW-0645">Protease</keyword>
<feature type="active site" description="Proton acceptor" evidence="7">
    <location>
        <position position="100"/>
    </location>
</feature>
<dbReference type="Proteomes" id="UP000183047">
    <property type="component" value="Unassembled WGS sequence"/>
</dbReference>
<dbReference type="GO" id="GO:0006508">
    <property type="term" value="P:proteolysis"/>
    <property type="evidence" value="ECO:0007669"/>
    <property type="project" value="InterPro"/>
</dbReference>
<dbReference type="GO" id="GO:0071555">
    <property type="term" value="P:cell wall organization"/>
    <property type="evidence" value="ECO:0007669"/>
    <property type="project" value="UniProtKB-KW"/>
</dbReference>
<evidence type="ECO:0000313" key="13">
    <source>
        <dbReference type="Proteomes" id="UP000183047"/>
    </source>
</evidence>
<evidence type="ECO:0000256" key="8">
    <source>
        <dbReference type="PIRSR" id="PIRSR618044-2"/>
    </source>
</evidence>
<organism evidence="12 13">
    <name type="scientific">Butyrivibrio hungatei</name>
    <dbReference type="NCBI Taxonomy" id="185008"/>
    <lineage>
        <taxon>Bacteria</taxon>
        <taxon>Bacillati</taxon>
        <taxon>Bacillota</taxon>
        <taxon>Clostridia</taxon>
        <taxon>Lachnospirales</taxon>
        <taxon>Lachnospiraceae</taxon>
        <taxon>Butyrivibrio</taxon>
    </lineage>
</organism>
<keyword evidence="12" id="KW-0121">Carboxypeptidase</keyword>
<gene>
    <name evidence="12" type="ORF">SAMN02910451_00387</name>
</gene>
<dbReference type="PROSITE" id="PS51257">
    <property type="entry name" value="PROKAR_LIPOPROTEIN"/>
    <property type="match status" value="1"/>
</dbReference>
<dbReference type="InterPro" id="IPR018044">
    <property type="entry name" value="Peptidase_S11"/>
</dbReference>
<feature type="domain" description="Peptidase S11 D-alanyl-D-alanine carboxypeptidase A N-terminal" evidence="11">
    <location>
        <begin position="71"/>
        <end position="301"/>
    </location>
</feature>
<dbReference type="GO" id="GO:0008360">
    <property type="term" value="P:regulation of cell shape"/>
    <property type="evidence" value="ECO:0007669"/>
    <property type="project" value="UniProtKB-KW"/>
</dbReference>
<accession>A0A1G5AVI0</accession>
<evidence type="ECO:0000256" key="4">
    <source>
        <dbReference type="ARBA" id="ARBA00022960"/>
    </source>
</evidence>
<evidence type="ECO:0000256" key="2">
    <source>
        <dbReference type="ARBA" id="ARBA00022729"/>
    </source>
</evidence>
<comment type="similarity">
    <text evidence="1 9">Belongs to the peptidase S11 family.</text>
</comment>
<feature type="active site" description="Acyl-ester intermediate" evidence="7">
    <location>
        <position position="97"/>
    </location>
</feature>
<keyword evidence="5" id="KW-0573">Peptidoglycan synthesis</keyword>